<dbReference type="InterPro" id="IPR036265">
    <property type="entry name" value="HIT-like_sf"/>
</dbReference>
<sequence length="84" mass="9576">RSMKIIGDKLLDDLSVKPSMRVMGFHIPPFNSVQHLHLHVQAIPYNNSLRARKYPISKGFGWFITAEQAIRSLERGRSIGVFPC</sequence>
<evidence type="ECO:0000313" key="2">
    <source>
        <dbReference type="Proteomes" id="UP001218218"/>
    </source>
</evidence>
<evidence type="ECO:0008006" key="3">
    <source>
        <dbReference type="Google" id="ProtNLM"/>
    </source>
</evidence>
<keyword evidence="2" id="KW-1185">Reference proteome</keyword>
<proteinExistence type="predicted"/>
<accession>A0AAD6YZ61</accession>
<comment type="caution">
    <text evidence="1">The sequence shown here is derived from an EMBL/GenBank/DDBJ whole genome shotgun (WGS) entry which is preliminary data.</text>
</comment>
<reference evidence="1" key="1">
    <citation type="submission" date="2023-03" db="EMBL/GenBank/DDBJ databases">
        <title>Massive genome expansion in bonnet fungi (Mycena s.s.) driven by repeated elements and novel gene families across ecological guilds.</title>
        <authorList>
            <consortium name="Lawrence Berkeley National Laboratory"/>
            <person name="Harder C.B."/>
            <person name="Miyauchi S."/>
            <person name="Viragh M."/>
            <person name="Kuo A."/>
            <person name="Thoen E."/>
            <person name="Andreopoulos B."/>
            <person name="Lu D."/>
            <person name="Skrede I."/>
            <person name="Drula E."/>
            <person name="Henrissat B."/>
            <person name="Morin E."/>
            <person name="Kohler A."/>
            <person name="Barry K."/>
            <person name="LaButti K."/>
            <person name="Morin E."/>
            <person name="Salamov A."/>
            <person name="Lipzen A."/>
            <person name="Mereny Z."/>
            <person name="Hegedus B."/>
            <person name="Baldrian P."/>
            <person name="Stursova M."/>
            <person name="Weitz H."/>
            <person name="Taylor A."/>
            <person name="Grigoriev I.V."/>
            <person name="Nagy L.G."/>
            <person name="Martin F."/>
            <person name="Kauserud H."/>
        </authorList>
    </citation>
    <scope>NUCLEOTIDE SEQUENCE</scope>
    <source>
        <strain evidence="1">CBHHK002</strain>
    </source>
</reference>
<feature type="non-terminal residue" evidence="1">
    <location>
        <position position="84"/>
    </location>
</feature>
<organism evidence="1 2">
    <name type="scientific">Mycena albidolilacea</name>
    <dbReference type="NCBI Taxonomy" id="1033008"/>
    <lineage>
        <taxon>Eukaryota</taxon>
        <taxon>Fungi</taxon>
        <taxon>Dikarya</taxon>
        <taxon>Basidiomycota</taxon>
        <taxon>Agaricomycotina</taxon>
        <taxon>Agaricomycetes</taxon>
        <taxon>Agaricomycetidae</taxon>
        <taxon>Agaricales</taxon>
        <taxon>Marasmiineae</taxon>
        <taxon>Mycenaceae</taxon>
        <taxon>Mycena</taxon>
    </lineage>
</organism>
<dbReference type="AlphaFoldDB" id="A0AAD6YZ61"/>
<dbReference type="Proteomes" id="UP001218218">
    <property type="component" value="Unassembled WGS sequence"/>
</dbReference>
<gene>
    <name evidence="1" type="ORF">DFH08DRAFT_723734</name>
</gene>
<dbReference type="Gene3D" id="3.30.428.10">
    <property type="entry name" value="HIT-like"/>
    <property type="match status" value="1"/>
</dbReference>
<dbReference type="Pfam" id="PF11969">
    <property type="entry name" value="DcpS_C"/>
    <property type="match status" value="1"/>
</dbReference>
<name>A0AAD6YZ61_9AGAR</name>
<protein>
    <recommendedName>
        <fullName evidence="3">Aprataxin</fullName>
    </recommendedName>
</protein>
<dbReference type="SUPFAM" id="SSF54197">
    <property type="entry name" value="HIT-like"/>
    <property type="match status" value="1"/>
</dbReference>
<dbReference type="EMBL" id="JARIHO010000124">
    <property type="protein sequence ID" value="KAJ7301928.1"/>
    <property type="molecule type" value="Genomic_DNA"/>
</dbReference>
<evidence type="ECO:0000313" key="1">
    <source>
        <dbReference type="EMBL" id="KAJ7301928.1"/>
    </source>
</evidence>